<dbReference type="PIRSF" id="PIRSF029218">
    <property type="entry name" value="ParE"/>
    <property type="match status" value="1"/>
</dbReference>
<dbReference type="Gene3D" id="3.30.2310.20">
    <property type="entry name" value="RelE-like"/>
    <property type="match status" value="1"/>
</dbReference>
<accession>A0A068TC26</accession>
<dbReference type="EMBL" id="HG938355">
    <property type="protein sequence ID" value="CDN55973.1"/>
    <property type="molecule type" value="Genomic_DNA"/>
</dbReference>
<evidence type="ECO:0000313" key="3">
    <source>
        <dbReference type="EMBL" id="CDN55973.1"/>
    </source>
</evidence>
<keyword evidence="1" id="KW-1277">Toxin-antitoxin system</keyword>
<proteinExistence type="inferred from homology"/>
<name>A0A068TC26_NEOGA</name>
<dbReference type="PATRIC" id="fig|1028801.3.peg.3710"/>
<sequence length="96" mass="11144">MKTLIFAPKATADIDHIYDYTDETWGYNQAEEYTFGIRDFCRALSLGERSGRKIDQIKRGYRALAYGSHFIVYRETPTTISIIRVLHQRMNIGGHL</sequence>
<protein>
    <recommendedName>
        <fullName evidence="2">Toxin</fullName>
    </recommendedName>
</protein>
<dbReference type="HOGENOM" id="CLU_147162_3_0_5"/>
<dbReference type="RefSeq" id="WP_038546593.1">
    <property type="nucleotide sequence ID" value="NZ_HG938355.1"/>
</dbReference>
<dbReference type="Pfam" id="PF05016">
    <property type="entry name" value="ParE_toxin"/>
    <property type="match status" value="1"/>
</dbReference>
<evidence type="ECO:0000313" key="4">
    <source>
        <dbReference type="Proteomes" id="UP000028186"/>
    </source>
</evidence>
<dbReference type="KEGG" id="ngl:RG1141_CH36450"/>
<gene>
    <name evidence="3" type="ORF">RG1141_CH36450</name>
</gene>
<dbReference type="InterPro" id="IPR007712">
    <property type="entry name" value="RelE/ParE_toxin"/>
</dbReference>
<dbReference type="Proteomes" id="UP000028186">
    <property type="component" value="Chromosome I"/>
</dbReference>
<dbReference type="InterPro" id="IPR035093">
    <property type="entry name" value="RelE/ParE_toxin_dom_sf"/>
</dbReference>
<dbReference type="eggNOG" id="COG3668">
    <property type="taxonomic scope" value="Bacteria"/>
</dbReference>
<evidence type="ECO:0000256" key="1">
    <source>
        <dbReference type="ARBA" id="ARBA00022649"/>
    </source>
</evidence>
<evidence type="ECO:0000256" key="2">
    <source>
        <dbReference type="PIRNR" id="PIRNR029218"/>
    </source>
</evidence>
<dbReference type="AlphaFoldDB" id="A0A068TC26"/>
<reference evidence="4" key="1">
    <citation type="journal article" date="2014" name="BMC Genomics">
        <title>Genome sequencing of two Neorhizobium galegae strains reveals a noeT gene responsible for the unusual acetylation of the nodulation factors.</title>
        <authorList>
            <person name="Osterman J."/>
            <person name="Marsh J."/>
            <person name="Laine P.K."/>
            <person name="Zeng Z."/>
            <person name="Alatalo E."/>
            <person name="Sullivan J.T."/>
            <person name="Young J.P."/>
            <person name="Thomas-Oates J."/>
            <person name="Paulin L."/>
            <person name="Lindstrom K."/>
        </authorList>
    </citation>
    <scope>NUCLEOTIDE SEQUENCE [LARGE SCALE GENOMIC DNA]</scope>
    <source>
        <strain evidence="4">HAMBI 1141</strain>
    </source>
</reference>
<comment type="similarity">
    <text evidence="2">Belongs to the RelE toxin family.</text>
</comment>
<dbReference type="InterPro" id="IPR028344">
    <property type="entry name" value="ParE1/4"/>
</dbReference>
<organism evidence="3 4">
    <name type="scientific">Neorhizobium galegae bv. officinalis bv. officinalis str. HAMBI 1141</name>
    <dbReference type="NCBI Taxonomy" id="1028801"/>
    <lineage>
        <taxon>Bacteria</taxon>
        <taxon>Pseudomonadati</taxon>
        <taxon>Pseudomonadota</taxon>
        <taxon>Alphaproteobacteria</taxon>
        <taxon>Hyphomicrobiales</taxon>
        <taxon>Rhizobiaceae</taxon>
        <taxon>Rhizobium/Agrobacterium group</taxon>
        <taxon>Neorhizobium</taxon>
    </lineage>
</organism>